<name>A0ABV8RJQ6_9SPHN</name>
<organism evidence="2 3">
    <name type="scientific">Novosphingobium tardum</name>
    <dbReference type="NCBI Taxonomy" id="1538021"/>
    <lineage>
        <taxon>Bacteria</taxon>
        <taxon>Pseudomonadati</taxon>
        <taxon>Pseudomonadota</taxon>
        <taxon>Alphaproteobacteria</taxon>
        <taxon>Sphingomonadales</taxon>
        <taxon>Sphingomonadaceae</taxon>
        <taxon>Novosphingobium</taxon>
    </lineage>
</organism>
<comment type="caution">
    <text evidence="2">The sequence shown here is derived from an EMBL/GenBank/DDBJ whole genome shotgun (WGS) entry which is preliminary data.</text>
</comment>
<dbReference type="Pfam" id="PF12833">
    <property type="entry name" value="HTH_18"/>
    <property type="match status" value="1"/>
</dbReference>
<dbReference type="SMART" id="SM00342">
    <property type="entry name" value="HTH_ARAC"/>
    <property type="match status" value="1"/>
</dbReference>
<sequence length="310" mass="34029">MDRADHDLTMTDRTPCHVEVRFCQPSPTLRRYFTTFYHTRITITDGGRVVDHLHPEWANLRILKGDRPDARLADGEVVSGLDVVATGPTSSSLGFAIGTTRMWGIGLLPLGWARFAAGPASVLADCVVDGRTHPAFADFRPLIDTLFDGQDDEAAELSRIEEHFLARDEGPLPGEARIVAAHEALLDPSTDDVGDFASRAGLTQRSLERLCLRVFGFAPHTLLRRQRFMRSLAKFMLDPSLKWIGAIDSHYHDQAQFVRDFHQFMGTSPRSYAAAPHPILGAIMRQRAIDAGAAVQALHPPTGADGISAG</sequence>
<evidence type="ECO:0000259" key="1">
    <source>
        <dbReference type="PROSITE" id="PS01124"/>
    </source>
</evidence>
<dbReference type="InterPro" id="IPR018060">
    <property type="entry name" value="HTH_AraC"/>
</dbReference>
<evidence type="ECO:0000313" key="3">
    <source>
        <dbReference type="Proteomes" id="UP001595828"/>
    </source>
</evidence>
<protein>
    <submittedName>
        <fullName evidence="2">Helix-turn-helix domain-containing protein</fullName>
    </submittedName>
</protein>
<dbReference type="Proteomes" id="UP001595828">
    <property type="component" value="Unassembled WGS sequence"/>
</dbReference>
<dbReference type="Gene3D" id="1.10.10.60">
    <property type="entry name" value="Homeodomain-like"/>
    <property type="match status" value="1"/>
</dbReference>
<proteinExistence type="predicted"/>
<dbReference type="EMBL" id="JBHSDR010000003">
    <property type="protein sequence ID" value="MFC4293623.1"/>
    <property type="molecule type" value="Genomic_DNA"/>
</dbReference>
<gene>
    <name evidence="2" type="ORF">ACFO0A_00975</name>
</gene>
<feature type="domain" description="HTH araC/xylS-type" evidence="1">
    <location>
        <begin position="176"/>
        <end position="275"/>
    </location>
</feature>
<dbReference type="RefSeq" id="WP_379537113.1">
    <property type="nucleotide sequence ID" value="NZ_JBHSDR010000003.1"/>
</dbReference>
<reference evidence="3" key="1">
    <citation type="journal article" date="2019" name="Int. J. Syst. Evol. Microbiol.">
        <title>The Global Catalogue of Microorganisms (GCM) 10K type strain sequencing project: providing services to taxonomists for standard genome sequencing and annotation.</title>
        <authorList>
            <consortium name="The Broad Institute Genomics Platform"/>
            <consortium name="The Broad Institute Genome Sequencing Center for Infectious Disease"/>
            <person name="Wu L."/>
            <person name="Ma J."/>
        </authorList>
    </citation>
    <scope>NUCLEOTIDE SEQUENCE [LARGE SCALE GENOMIC DNA]</scope>
    <source>
        <strain evidence="3">CGMCC 1.12989</strain>
    </source>
</reference>
<accession>A0ABV8RJQ6</accession>
<evidence type="ECO:0000313" key="2">
    <source>
        <dbReference type="EMBL" id="MFC4293623.1"/>
    </source>
</evidence>
<keyword evidence="3" id="KW-1185">Reference proteome</keyword>
<dbReference type="PROSITE" id="PS01124">
    <property type="entry name" value="HTH_ARAC_FAMILY_2"/>
    <property type="match status" value="1"/>
</dbReference>